<dbReference type="HAMAP" id="MF_00294">
    <property type="entry name" value="Ribosomal_bL33"/>
    <property type="match status" value="1"/>
</dbReference>
<dbReference type="GO" id="GO:0005840">
    <property type="term" value="C:ribosome"/>
    <property type="evidence" value="ECO:0007669"/>
    <property type="project" value="UniProtKB-KW"/>
</dbReference>
<dbReference type="NCBIfam" id="TIGR01023">
    <property type="entry name" value="rpmG_bact"/>
    <property type="match status" value="1"/>
</dbReference>
<dbReference type="GO" id="GO:0005737">
    <property type="term" value="C:cytoplasm"/>
    <property type="evidence" value="ECO:0007669"/>
    <property type="project" value="UniProtKB-ARBA"/>
</dbReference>
<evidence type="ECO:0000256" key="1">
    <source>
        <dbReference type="ARBA" id="ARBA00007596"/>
    </source>
</evidence>
<organism evidence="6 7">
    <name type="scientific">Candidatus Spechtbacteria bacterium RIFCSPLOWO2_01_FULL_43_12</name>
    <dbReference type="NCBI Taxonomy" id="1802162"/>
    <lineage>
        <taxon>Bacteria</taxon>
        <taxon>Candidatus Spechtiibacteriota</taxon>
    </lineage>
</organism>
<evidence type="ECO:0000256" key="5">
    <source>
        <dbReference type="HAMAP-Rule" id="MF_00294"/>
    </source>
</evidence>
<dbReference type="AlphaFoldDB" id="A0A1G2HE96"/>
<accession>A0A1G2HE96</accession>
<name>A0A1G2HE96_9BACT</name>
<protein>
    <recommendedName>
        <fullName evidence="4 5">Large ribosomal subunit protein bL33</fullName>
    </recommendedName>
</protein>
<keyword evidence="3 5" id="KW-0687">Ribonucleoprotein</keyword>
<keyword evidence="2 5" id="KW-0689">Ribosomal protein</keyword>
<evidence type="ECO:0000256" key="2">
    <source>
        <dbReference type="ARBA" id="ARBA00022980"/>
    </source>
</evidence>
<evidence type="ECO:0000256" key="4">
    <source>
        <dbReference type="ARBA" id="ARBA00035176"/>
    </source>
</evidence>
<dbReference type="GO" id="GO:1990904">
    <property type="term" value="C:ribonucleoprotein complex"/>
    <property type="evidence" value="ECO:0007669"/>
    <property type="project" value="UniProtKB-KW"/>
</dbReference>
<sequence length="54" mass="6445">MAQENIAKLKCSKCGNVNYWTSKNKKLIEKKLEFSKFCKWCRKHIKHTETKKKG</sequence>
<evidence type="ECO:0000313" key="6">
    <source>
        <dbReference type="EMBL" id="OGZ60802.1"/>
    </source>
</evidence>
<gene>
    <name evidence="5" type="primary">rpmG</name>
    <name evidence="6" type="ORF">A2919_01310</name>
</gene>
<dbReference type="InterPro" id="IPR011332">
    <property type="entry name" value="Ribosomal_zn-bd"/>
</dbReference>
<dbReference type="EMBL" id="MHOH01000012">
    <property type="protein sequence ID" value="OGZ60802.1"/>
    <property type="molecule type" value="Genomic_DNA"/>
</dbReference>
<dbReference type="SUPFAM" id="SSF57829">
    <property type="entry name" value="Zn-binding ribosomal proteins"/>
    <property type="match status" value="1"/>
</dbReference>
<dbReference type="GO" id="GO:0003735">
    <property type="term" value="F:structural constituent of ribosome"/>
    <property type="evidence" value="ECO:0007669"/>
    <property type="project" value="InterPro"/>
</dbReference>
<reference evidence="6 7" key="1">
    <citation type="journal article" date="2016" name="Nat. Commun.">
        <title>Thousands of microbial genomes shed light on interconnected biogeochemical processes in an aquifer system.</title>
        <authorList>
            <person name="Anantharaman K."/>
            <person name="Brown C.T."/>
            <person name="Hug L.A."/>
            <person name="Sharon I."/>
            <person name="Castelle C.J."/>
            <person name="Probst A.J."/>
            <person name="Thomas B.C."/>
            <person name="Singh A."/>
            <person name="Wilkins M.J."/>
            <person name="Karaoz U."/>
            <person name="Brodie E.L."/>
            <person name="Williams K.H."/>
            <person name="Hubbard S.S."/>
            <person name="Banfield J.F."/>
        </authorList>
    </citation>
    <scope>NUCLEOTIDE SEQUENCE [LARGE SCALE GENOMIC DNA]</scope>
</reference>
<evidence type="ECO:0000256" key="3">
    <source>
        <dbReference type="ARBA" id="ARBA00023274"/>
    </source>
</evidence>
<dbReference type="InterPro" id="IPR001705">
    <property type="entry name" value="Ribosomal_bL33"/>
</dbReference>
<comment type="similarity">
    <text evidence="1 5">Belongs to the bacterial ribosomal protein bL33 family.</text>
</comment>
<dbReference type="Gene3D" id="2.20.28.120">
    <property type="entry name" value="Ribosomal protein L33"/>
    <property type="match status" value="1"/>
</dbReference>
<dbReference type="GO" id="GO:0006412">
    <property type="term" value="P:translation"/>
    <property type="evidence" value="ECO:0007669"/>
    <property type="project" value="UniProtKB-UniRule"/>
</dbReference>
<dbReference type="InterPro" id="IPR038584">
    <property type="entry name" value="Ribosomal_bL33_sf"/>
</dbReference>
<dbReference type="NCBIfam" id="NF001860">
    <property type="entry name" value="PRK00595.1"/>
    <property type="match status" value="1"/>
</dbReference>
<dbReference type="Proteomes" id="UP000178835">
    <property type="component" value="Unassembled WGS sequence"/>
</dbReference>
<dbReference type="Pfam" id="PF00471">
    <property type="entry name" value="Ribosomal_L33"/>
    <property type="match status" value="1"/>
</dbReference>
<proteinExistence type="inferred from homology"/>
<evidence type="ECO:0000313" key="7">
    <source>
        <dbReference type="Proteomes" id="UP000178835"/>
    </source>
</evidence>
<dbReference type="NCBIfam" id="NF001764">
    <property type="entry name" value="PRK00504.1"/>
    <property type="match status" value="1"/>
</dbReference>
<comment type="caution">
    <text evidence="6">The sequence shown here is derived from an EMBL/GenBank/DDBJ whole genome shotgun (WGS) entry which is preliminary data.</text>
</comment>